<sequence length="183" mass="18994">MTRILALSGSPSPASRTEAVLEQLARRLRGQGHRVAVAAVRDLPPGALLAGDADQPDIAAVADAIASADGVIVASPVFKASYSGLLKVLLDLLPQFALDGKVVLPLATGGSPAHVLAIDYAFRPVLHSMGAEHVVRGYFLLDRLIAVTDHGVAIDPEAEAPLLSVVDGFSEALHRRTSLAIAS</sequence>
<dbReference type="InterPro" id="IPR005025">
    <property type="entry name" value="FMN_Rdtase-like_dom"/>
</dbReference>
<evidence type="ECO:0000259" key="4">
    <source>
        <dbReference type="Pfam" id="PF03358"/>
    </source>
</evidence>
<dbReference type="InterPro" id="IPR029039">
    <property type="entry name" value="Flavoprotein-like_sf"/>
</dbReference>
<keyword evidence="1" id="KW-0285">Flavoprotein</keyword>
<name>A0A318LLK4_9PSEU</name>
<gene>
    <name evidence="5" type="ORF">BA062_08125</name>
</gene>
<dbReference type="Proteomes" id="UP000247892">
    <property type="component" value="Unassembled WGS sequence"/>
</dbReference>
<dbReference type="InterPro" id="IPR020048">
    <property type="entry name" value="NADPH-dep_FMN_reduc_SsuE"/>
</dbReference>
<evidence type="ECO:0000256" key="3">
    <source>
        <dbReference type="ARBA" id="ARBA00023002"/>
    </source>
</evidence>
<organism evidence="5 6">
    <name type="scientific">Prauserella flavalba</name>
    <dbReference type="NCBI Taxonomy" id="1477506"/>
    <lineage>
        <taxon>Bacteria</taxon>
        <taxon>Bacillati</taxon>
        <taxon>Actinomycetota</taxon>
        <taxon>Actinomycetes</taxon>
        <taxon>Pseudonocardiales</taxon>
        <taxon>Pseudonocardiaceae</taxon>
        <taxon>Prauserella</taxon>
    </lineage>
</organism>
<comment type="caution">
    <text evidence="5">The sequence shown here is derived from an EMBL/GenBank/DDBJ whole genome shotgun (WGS) entry which is preliminary data.</text>
</comment>
<dbReference type="Pfam" id="PF03358">
    <property type="entry name" value="FMN_red"/>
    <property type="match status" value="1"/>
</dbReference>
<dbReference type="Gene3D" id="3.40.50.360">
    <property type="match status" value="1"/>
</dbReference>
<dbReference type="OrthoDB" id="1643408at2"/>
<dbReference type="InterPro" id="IPR051814">
    <property type="entry name" value="NAD(P)H-dep_FMN_reductase"/>
</dbReference>
<keyword evidence="2" id="KW-0288">FMN</keyword>
<dbReference type="RefSeq" id="WP_110335482.1">
    <property type="nucleotide sequence ID" value="NZ_JBHVKT010000028.1"/>
</dbReference>
<accession>A0A318LLK4</accession>
<evidence type="ECO:0000313" key="5">
    <source>
        <dbReference type="EMBL" id="PXY35482.1"/>
    </source>
</evidence>
<dbReference type="EMBL" id="MASU01000005">
    <property type="protein sequence ID" value="PXY35482.1"/>
    <property type="molecule type" value="Genomic_DNA"/>
</dbReference>
<dbReference type="PANTHER" id="PTHR43408">
    <property type="entry name" value="FMN REDUCTASE (NADPH)"/>
    <property type="match status" value="1"/>
</dbReference>
<dbReference type="AlphaFoldDB" id="A0A318LLK4"/>
<dbReference type="GO" id="GO:0046306">
    <property type="term" value="P:alkanesulfonate catabolic process"/>
    <property type="evidence" value="ECO:0007669"/>
    <property type="project" value="InterPro"/>
</dbReference>
<dbReference type="SUPFAM" id="SSF52218">
    <property type="entry name" value="Flavoproteins"/>
    <property type="match status" value="1"/>
</dbReference>
<evidence type="ECO:0000256" key="1">
    <source>
        <dbReference type="ARBA" id="ARBA00022630"/>
    </source>
</evidence>
<proteinExistence type="predicted"/>
<keyword evidence="3" id="KW-0560">Oxidoreductase</keyword>
<keyword evidence="6" id="KW-1185">Reference proteome</keyword>
<feature type="domain" description="NADPH-dependent FMN reductase-like" evidence="4">
    <location>
        <begin position="2"/>
        <end position="142"/>
    </location>
</feature>
<reference evidence="5 6" key="1">
    <citation type="submission" date="2016-07" db="EMBL/GenBank/DDBJ databases">
        <title>Draft genome sequence of Prauserella sp. YIM 121212, isolated from alkaline soil.</title>
        <authorList>
            <person name="Ruckert C."/>
            <person name="Albersmeier A."/>
            <person name="Jiang C.-L."/>
            <person name="Jiang Y."/>
            <person name="Kalinowski J."/>
            <person name="Schneider O."/>
            <person name="Winkler A."/>
            <person name="Zotchev S.B."/>
        </authorList>
    </citation>
    <scope>NUCLEOTIDE SEQUENCE [LARGE SCALE GENOMIC DNA]</scope>
    <source>
        <strain evidence="5 6">YIM 121212</strain>
    </source>
</reference>
<protein>
    <submittedName>
        <fullName evidence="5">FMN reductase (NADPH)</fullName>
    </submittedName>
</protein>
<evidence type="ECO:0000313" key="6">
    <source>
        <dbReference type="Proteomes" id="UP000247892"/>
    </source>
</evidence>
<dbReference type="NCBIfam" id="TIGR03567">
    <property type="entry name" value="FMN_reduc_SsuE"/>
    <property type="match status" value="1"/>
</dbReference>
<dbReference type="PANTHER" id="PTHR43408:SF1">
    <property type="entry name" value="FMN REDUCTASE (NADPH)"/>
    <property type="match status" value="1"/>
</dbReference>
<dbReference type="GO" id="GO:0008752">
    <property type="term" value="F:FMN reductase [NAD(P)H] activity"/>
    <property type="evidence" value="ECO:0007669"/>
    <property type="project" value="InterPro"/>
</dbReference>
<evidence type="ECO:0000256" key="2">
    <source>
        <dbReference type="ARBA" id="ARBA00022643"/>
    </source>
</evidence>